<dbReference type="VEuPathDB" id="FungiDB:RhiirFUN_022010"/>
<dbReference type="Pfam" id="PF00318">
    <property type="entry name" value="Ribosomal_S2"/>
    <property type="match status" value="2"/>
</dbReference>
<dbReference type="InterPro" id="IPR027498">
    <property type="entry name" value="Ribosomal_uS2_euk"/>
</dbReference>
<dbReference type="GO" id="GO:0000028">
    <property type="term" value="P:ribosomal small subunit assembly"/>
    <property type="evidence" value="ECO:0007669"/>
    <property type="project" value="UniProtKB-UniRule"/>
</dbReference>
<feature type="compositionally biased region" description="Polar residues" evidence="8">
    <location>
        <begin position="374"/>
        <end position="392"/>
    </location>
</feature>
<reference evidence="11 12" key="4">
    <citation type="submission" date="2017-10" db="EMBL/GenBank/DDBJ databases">
        <title>Genome analyses suggest a sexual origin of heterokaryosis in a supposedly ancient asexual fungus.</title>
        <authorList>
            <person name="Corradi N."/>
            <person name="Sedzielewska K."/>
            <person name="Noel J."/>
            <person name="Charron P."/>
            <person name="Farinelli L."/>
            <person name="Marton T."/>
            <person name="Kruger M."/>
            <person name="Pelin A."/>
            <person name="Brachmann A."/>
            <person name="Corradi N."/>
        </authorList>
    </citation>
    <scope>NUCLEOTIDE SEQUENCE [LARGE SCALE GENOMIC DNA]</scope>
    <source>
        <strain evidence="11 12">A1</strain>
    </source>
</reference>
<dbReference type="InterPro" id="IPR005707">
    <property type="entry name" value="Ribosomal_uS2_euk/arc"/>
</dbReference>
<dbReference type="CDD" id="cd01425">
    <property type="entry name" value="RPS2"/>
    <property type="match status" value="1"/>
</dbReference>
<evidence type="ECO:0000313" key="10">
    <source>
        <dbReference type="EMBL" id="PKC12486.1"/>
    </source>
</evidence>
<accession>A0A2I1ECY9</accession>
<dbReference type="InterPro" id="IPR018130">
    <property type="entry name" value="Ribosomal_uS2_CS"/>
</dbReference>
<feature type="compositionally biased region" description="Low complexity" evidence="8">
    <location>
        <begin position="303"/>
        <end position="320"/>
    </location>
</feature>
<dbReference type="NCBIfam" id="TIGR01012">
    <property type="entry name" value="uS2_euk_arch"/>
    <property type="match status" value="1"/>
</dbReference>
<dbReference type="VEuPathDB" id="FungiDB:FUN_010155"/>
<comment type="similarity">
    <text evidence="2 6 7">Belongs to the universal ribosomal protein uS2 family.</text>
</comment>
<feature type="compositionally biased region" description="Polar residues" evidence="8">
    <location>
        <begin position="264"/>
        <end position="279"/>
    </location>
</feature>
<evidence type="ECO:0000313" key="12">
    <source>
        <dbReference type="Proteomes" id="UP000232688"/>
    </source>
</evidence>
<dbReference type="EMBL" id="CAGKOT010000006">
    <property type="protein sequence ID" value="CAB5347615.1"/>
    <property type="molecule type" value="Genomic_DNA"/>
</dbReference>
<dbReference type="GO" id="GO:0003735">
    <property type="term" value="F:structural constituent of ribosome"/>
    <property type="evidence" value="ECO:0007669"/>
    <property type="project" value="UniProtKB-UniRule"/>
</dbReference>
<dbReference type="VEuPathDB" id="FungiDB:RhiirA1_416934"/>
<dbReference type="InterPro" id="IPR023591">
    <property type="entry name" value="Ribosomal_uS2_flav_dom_sf"/>
</dbReference>
<dbReference type="Gene3D" id="3.40.50.10490">
    <property type="entry name" value="Glucose-6-phosphate isomerase like protein, domain 1"/>
    <property type="match status" value="1"/>
</dbReference>
<protein>
    <recommendedName>
        <fullName evidence="6">Small ribosomal subunit protein uS2</fullName>
    </recommendedName>
</protein>
<dbReference type="InterPro" id="IPR001865">
    <property type="entry name" value="Ribosomal_uS2"/>
</dbReference>
<dbReference type="SMR" id="A0A2I1ECY9"/>
<evidence type="ECO:0000256" key="4">
    <source>
        <dbReference type="ARBA" id="ARBA00022980"/>
    </source>
</evidence>
<evidence type="ECO:0000256" key="1">
    <source>
        <dbReference type="ARBA" id="ARBA00004496"/>
    </source>
</evidence>
<keyword evidence="5 6" id="KW-0687">Ribonucleoprotein</keyword>
<keyword evidence="4 6" id="KW-0689">Ribosomal protein</keyword>
<evidence type="ECO:0000256" key="2">
    <source>
        <dbReference type="ARBA" id="ARBA00006242"/>
    </source>
</evidence>
<comment type="function">
    <text evidence="6">Required for the assembly and/or stability of the 40S ribosomal subunit. Required for the processing of the 20S rRNA-precursor to mature 18S rRNA in a late step of the maturation of 40S ribosomal subunits.</text>
</comment>
<dbReference type="HAMAP" id="MF_03015">
    <property type="entry name" value="Ribosomal_S2_euk"/>
    <property type="match status" value="1"/>
</dbReference>
<sequence length="407" mass="44069">MSKFPAILNATEEDIQLLLSATCHLGAKNLNVQMTPYVWKRRADGVHIINIGKTWEKLIFAARIICAIENPADVVVISARPYGQRAVLKYASYTGAQPIAGRFTPGTFTNYITRSFKEPRLIIVTDPRTDHQAIKEASYVNIPVIALTDTDSPLRYIDVAIPTNNKAKHSIGLIYWLLAREVLRLRATIPRETPWDVMVDMFFYRDPEEAEKDAEAIPEKPSFNTFEPSTSNWDNEPSSEWDASVTNPAPGSVNPAVAAIATNSTSWDTPVEEPSSSWDSGDAPNTWEGETTTKPSGGGGWGEETTATTTTTITTSTWDTNPSSSGGGWNETPVAPQTGGTAGTAGSWDETPVAPQPTETTTTTTGSWDETPVAPQSTFGGEDFTTSTTGSGNWADEPADNTNSGWN</sequence>
<organism evidence="10 13">
    <name type="scientific">Rhizophagus irregularis</name>
    <dbReference type="NCBI Taxonomy" id="588596"/>
    <lineage>
        <taxon>Eukaryota</taxon>
        <taxon>Fungi</taxon>
        <taxon>Fungi incertae sedis</taxon>
        <taxon>Mucoromycota</taxon>
        <taxon>Glomeromycotina</taxon>
        <taxon>Glomeromycetes</taxon>
        <taxon>Glomerales</taxon>
        <taxon>Glomeraceae</taxon>
        <taxon>Rhizophagus</taxon>
    </lineage>
</organism>
<evidence type="ECO:0000313" key="11">
    <source>
        <dbReference type="EMBL" id="PKC68392.1"/>
    </source>
</evidence>
<dbReference type="FunFam" id="3.40.50.10490:FF:000010">
    <property type="entry name" value="40S ribosomal protein S0"/>
    <property type="match status" value="1"/>
</dbReference>
<comment type="caution">
    <text evidence="10">The sequence shown here is derived from an EMBL/GenBank/DDBJ whole genome shotgun (WGS) entry which is preliminary data.</text>
</comment>
<keyword evidence="3 6" id="KW-0963">Cytoplasm</keyword>
<dbReference type="GO" id="GO:0006412">
    <property type="term" value="P:translation"/>
    <property type="evidence" value="ECO:0007669"/>
    <property type="project" value="UniProtKB-UniRule"/>
</dbReference>
<evidence type="ECO:0000256" key="5">
    <source>
        <dbReference type="ARBA" id="ARBA00023274"/>
    </source>
</evidence>
<dbReference type="OrthoDB" id="414863at2759"/>
<dbReference type="PROSITE" id="PS00963">
    <property type="entry name" value="RIBOSOMAL_S2_2"/>
    <property type="match status" value="1"/>
</dbReference>
<evidence type="ECO:0000313" key="9">
    <source>
        <dbReference type="EMBL" id="CAB5347615.1"/>
    </source>
</evidence>
<feature type="region of interest" description="Disordered" evidence="8">
    <location>
        <begin position="264"/>
        <end position="407"/>
    </location>
</feature>
<dbReference type="AlphaFoldDB" id="A0A2I1ECY9"/>
<name>A0A2I1ECY9_9GLOM</name>
<gene>
    <name evidence="6" type="primary">RPS0</name>
    <name evidence="9" type="ORF">CHRIB12_LOCUS4423</name>
    <name evidence="11" type="ORF">RhiirA1_416934</name>
    <name evidence="10" type="ORF">RhiirA5_352886</name>
</gene>
<dbReference type="Proteomes" id="UP000232688">
    <property type="component" value="Unassembled WGS sequence"/>
</dbReference>
<dbReference type="EMBL" id="LLXH01000334">
    <property type="protein sequence ID" value="PKC68392.1"/>
    <property type="molecule type" value="Genomic_DNA"/>
</dbReference>
<dbReference type="SUPFAM" id="SSF52313">
    <property type="entry name" value="Ribosomal protein S2"/>
    <property type="match status" value="1"/>
</dbReference>
<dbReference type="Proteomes" id="UP000684084">
    <property type="component" value="Unassembled WGS sequence"/>
</dbReference>
<evidence type="ECO:0000256" key="8">
    <source>
        <dbReference type="SAM" id="MobiDB-lite"/>
    </source>
</evidence>
<dbReference type="PANTHER" id="PTHR11489">
    <property type="entry name" value="40S RIBOSOMAL PROTEIN SA"/>
    <property type="match status" value="1"/>
</dbReference>
<comment type="subunit">
    <text evidence="6">Component of the small ribosomal subunit. Mature ribosomes consist of a small (40S) and a large (60S) subunit. The 40S subunit contains about 33 different proteins and 1 molecule of RNA (18S). The 60S subunit contains about 49 different proteins and 3 molecules of RNA (25S, 5.8S and 5S). Interacts with RPS21.</text>
</comment>
<comment type="subcellular location">
    <subcellularLocation>
        <location evidence="1 6">Cytoplasm</location>
    </subcellularLocation>
</comment>
<proteinExistence type="inferred from homology"/>
<evidence type="ECO:0000256" key="6">
    <source>
        <dbReference type="HAMAP-Rule" id="MF_03015"/>
    </source>
</evidence>
<feature type="region of interest" description="Disordered" evidence="8">
    <location>
        <begin position="220"/>
        <end position="244"/>
    </location>
</feature>
<reference evidence="10 13" key="1">
    <citation type="submission" date="2016-04" db="EMBL/GenBank/DDBJ databases">
        <title>Genome analyses suggest a sexual origin of heterokaryosis in a supposedly ancient asexual fungus.</title>
        <authorList>
            <person name="Ropars J."/>
            <person name="Sedzielewska K."/>
            <person name="Noel J."/>
            <person name="Charron P."/>
            <person name="Farinelli L."/>
            <person name="Marton T."/>
            <person name="Kruger M."/>
            <person name="Pelin A."/>
            <person name="Brachmann A."/>
            <person name="Corradi N."/>
        </authorList>
    </citation>
    <scope>NUCLEOTIDE SEQUENCE [LARGE SCALE GENOMIC DNA]</scope>
    <source>
        <strain evidence="10 13">A5</strain>
    </source>
</reference>
<evidence type="ECO:0000313" key="13">
    <source>
        <dbReference type="Proteomes" id="UP000232722"/>
    </source>
</evidence>
<dbReference type="EMBL" id="LLXJ01000247">
    <property type="protein sequence ID" value="PKC12486.1"/>
    <property type="molecule type" value="Genomic_DNA"/>
</dbReference>
<feature type="compositionally biased region" description="Polar residues" evidence="8">
    <location>
        <begin position="222"/>
        <end position="238"/>
    </location>
</feature>
<feature type="compositionally biased region" description="Low complexity" evidence="8">
    <location>
        <begin position="344"/>
        <end position="372"/>
    </location>
</feature>
<dbReference type="Proteomes" id="UP000232722">
    <property type="component" value="Unassembled WGS sequence"/>
</dbReference>
<evidence type="ECO:0000256" key="3">
    <source>
        <dbReference type="ARBA" id="ARBA00022490"/>
    </source>
</evidence>
<reference evidence="10 13" key="2">
    <citation type="submission" date="2017-09" db="EMBL/GenBank/DDBJ databases">
        <title>Extensive intraspecific genome diversity in a model arbuscular mycorrhizal fungus.</title>
        <authorList>
            <person name="Chen E.C."/>
            <person name="Morin E."/>
            <person name="Beaudet D."/>
            <person name="Noel J."/>
            <person name="Ndikumana S."/>
            <person name="Charron P."/>
            <person name="St-Onge C."/>
            <person name="Giorgi J."/>
            <person name="Grigoriev I.V."/>
            <person name="Roux C."/>
            <person name="Martin F.M."/>
            <person name="Corradi N."/>
        </authorList>
    </citation>
    <scope>NUCLEOTIDE SEQUENCE [LARGE SCALE GENOMIC DNA]</scope>
    <source>
        <strain evidence="10 13">A5</strain>
    </source>
</reference>
<dbReference type="PRINTS" id="PR00395">
    <property type="entry name" value="RIBOSOMALS2"/>
</dbReference>
<reference evidence="9" key="5">
    <citation type="submission" date="2020-05" db="EMBL/GenBank/DDBJ databases">
        <authorList>
            <person name="Rincon C."/>
            <person name="Sanders R I."/>
            <person name="Robbins C."/>
            <person name="Chaturvedi A."/>
        </authorList>
    </citation>
    <scope>NUCLEOTIDE SEQUENCE</scope>
    <source>
        <strain evidence="9">CHB12</strain>
    </source>
</reference>
<reference evidence="11 12" key="3">
    <citation type="submission" date="2017-10" db="EMBL/GenBank/DDBJ databases">
        <title>Extensive intraspecific genome diversity in a model arbuscular mycorrhizal fungus.</title>
        <authorList>
            <person name="Chen E.C.H."/>
            <person name="Morin E."/>
            <person name="Baudet D."/>
            <person name="Noel J."/>
            <person name="Ndikumana S."/>
            <person name="Charron P."/>
            <person name="St-Onge C."/>
            <person name="Giorgi J."/>
            <person name="Grigoriev I.V."/>
            <person name="Roux C."/>
            <person name="Martin F.M."/>
            <person name="Corradi N."/>
        </authorList>
    </citation>
    <scope>NUCLEOTIDE SEQUENCE [LARGE SCALE GENOMIC DNA]</scope>
    <source>
        <strain evidence="11 12">A1</strain>
    </source>
</reference>
<dbReference type="GO" id="GO:0022627">
    <property type="term" value="C:cytosolic small ribosomal subunit"/>
    <property type="evidence" value="ECO:0007669"/>
    <property type="project" value="UniProtKB-UniRule"/>
</dbReference>
<evidence type="ECO:0000256" key="7">
    <source>
        <dbReference type="RuleBase" id="RU003631"/>
    </source>
</evidence>